<proteinExistence type="predicted"/>
<sequence>MISLERTDQFTSDPQELIIPKAENFDFQLNEKLEEKTFHNYK</sequence>
<reference evidence="1 2" key="1">
    <citation type="submission" date="2020-08" db="EMBL/GenBank/DDBJ databases">
        <authorList>
            <person name="Koutsovoulos G."/>
            <person name="Danchin GJ E."/>
        </authorList>
    </citation>
    <scope>NUCLEOTIDE SEQUENCE [LARGE SCALE GENOMIC DNA]</scope>
</reference>
<evidence type="ECO:0000313" key="2">
    <source>
        <dbReference type="Proteomes" id="UP000580250"/>
    </source>
</evidence>
<evidence type="ECO:0000313" key="1">
    <source>
        <dbReference type="EMBL" id="CAD2206187.1"/>
    </source>
</evidence>
<name>A0A6V7Y658_MELEN</name>
<gene>
    <name evidence="1" type="ORF">MENT_LOCUS60048</name>
</gene>
<organism evidence="1 2">
    <name type="scientific">Meloidogyne enterolobii</name>
    <name type="common">Root-knot nematode worm</name>
    <name type="synonym">Meloidogyne mayaguensis</name>
    <dbReference type="NCBI Taxonomy" id="390850"/>
    <lineage>
        <taxon>Eukaryota</taxon>
        <taxon>Metazoa</taxon>
        <taxon>Ecdysozoa</taxon>
        <taxon>Nematoda</taxon>
        <taxon>Chromadorea</taxon>
        <taxon>Rhabditida</taxon>
        <taxon>Tylenchina</taxon>
        <taxon>Tylenchomorpha</taxon>
        <taxon>Tylenchoidea</taxon>
        <taxon>Meloidogynidae</taxon>
        <taxon>Meloidogyninae</taxon>
        <taxon>Meloidogyne</taxon>
    </lineage>
</organism>
<comment type="caution">
    <text evidence="1">The sequence shown here is derived from an EMBL/GenBank/DDBJ whole genome shotgun (WGS) entry which is preliminary data.</text>
</comment>
<dbReference type="AlphaFoldDB" id="A0A6V7Y658"/>
<dbReference type="EMBL" id="CAJEWN010003016">
    <property type="protein sequence ID" value="CAD2206187.1"/>
    <property type="molecule type" value="Genomic_DNA"/>
</dbReference>
<dbReference type="Proteomes" id="UP000580250">
    <property type="component" value="Unassembled WGS sequence"/>
</dbReference>
<protein>
    <submittedName>
        <fullName evidence="1">Uncharacterized protein</fullName>
    </submittedName>
</protein>
<accession>A0A6V7Y658</accession>